<reference evidence="9" key="1">
    <citation type="journal article" date="2015" name="Genome Announc.">
        <title>Draft genome sequence of Talaromyces cellulolyticus strain Y-94, a source of lignocellulosic biomass-degrading enzymes.</title>
        <authorList>
            <person name="Fujii T."/>
            <person name="Koike H."/>
            <person name="Sawayama S."/>
            <person name="Yano S."/>
            <person name="Inoue H."/>
        </authorList>
    </citation>
    <scope>NUCLEOTIDE SEQUENCE [LARGE SCALE GENOMIC DNA]</scope>
    <source>
        <strain evidence="9">Y-94</strain>
    </source>
</reference>
<proteinExistence type="inferred from homology"/>
<dbReference type="InterPro" id="IPR022694">
    <property type="entry name" value="3-OHacyl-CoA_DH"/>
</dbReference>
<dbReference type="SUPFAM" id="SSF48179">
    <property type="entry name" value="6-phosphogluconate dehydrogenase C-terminal domain-like"/>
    <property type="match status" value="1"/>
</dbReference>
<evidence type="ECO:0000256" key="1">
    <source>
        <dbReference type="ARBA" id="ARBA00005005"/>
    </source>
</evidence>
<feature type="binding site" evidence="5">
    <location>
        <position position="64"/>
    </location>
    <ligand>
        <name>NAD(+)</name>
        <dbReference type="ChEBI" id="CHEBI:57540"/>
    </ligand>
</feature>
<dbReference type="Pfam" id="PF00725">
    <property type="entry name" value="3HCDH"/>
    <property type="match status" value="1"/>
</dbReference>
<feature type="domain" description="3-hydroxyacyl-CoA dehydrogenase NAD binding" evidence="7">
    <location>
        <begin position="35"/>
        <end position="221"/>
    </location>
</feature>
<keyword evidence="5" id="KW-0520">NAD</keyword>
<protein>
    <recommendedName>
        <fullName evidence="10">3-hydroxybutyryl-CoA dehydrogenase</fullName>
    </recommendedName>
</protein>
<dbReference type="AlphaFoldDB" id="A0A0B8MXE6"/>
<dbReference type="Pfam" id="PF02737">
    <property type="entry name" value="3HCDH_N"/>
    <property type="match status" value="1"/>
</dbReference>
<dbReference type="PANTHER" id="PTHR48075">
    <property type="entry name" value="3-HYDROXYACYL-COA DEHYDROGENASE FAMILY PROTEIN"/>
    <property type="match status" value="1"/>
</dbReference>
<organism evidence="8 9">
    <name type="scientific">Talaromyces pinophilus</name>
    <name type="common">Penicillium pinophilum</name>
    <dbReference type="NCBI Taxonomy" id="128442"/>
    <lineage>
        <taxon>Eukaryota</taxon>
        <taxon>Fungi</taxon>
        <taxon>Dikarya</taxon>
        <taxon>Ascomycota</taxon>
        <taxon>Pezizomycotina</taxon>
        <taxon>Eurotiomycetes</taxon>
        <taxon>Eurotiomycetidae</taxon>
        <taxon>Eurotiales</taxon>
        <taxon>Trichocomaceae</taxon>
        <taxon>Talaromyces</taxon>
        <taxon>Talaromyces sect. Talaromyces</taxon>
    </lineage>
</organism>
<dbReference type="GO" id="GO:0070403">
    <property type="term" value="F:NAD+ binding"/>
    <property type="evidence" value="ECO:0007669"/>
    <property type="project" value="InterPro"/>
</dbReference>
<dbReference type="SUPFAM" id="SSF51735">
    <property type="entry name" value="NAD(P)-binding Rossmann-fold domains"/>
    <property type="match status" value="1"/>
</dbReference>
<evidence type="ECO:0000256" key="2">
    <source>
        <dbReference type="ARBA" id="ARBA00009463"/>
    </source>
</evidence>
<dbReference type="InterPro" id="IPR036291">
    <property type="entry name" value="NAD(P)-bd_dom_sf"/>
</dbReference>
<keyword evidence="9" id="KW-1185">Reference proteome</keyword>
<dbReference type="InterPro" id="IPR006180">
    <property type="entry name" value="3-OHacyl-CoA_DH_CS"/>
</dbReference>
<dbReference type="Gene3D" id="3.40.50.720">
    <property type="entry name" value="NAD(P)-binding Rossmann-like Domain"/>
    <property type="match status" value="1"/>
</dbReference>
<dbReference type="PROSITE" id="PS00067">
    <property type="entry name" value="3HCDH"/>
    <property type="match status" value="1"/>
</dbReference>
<dbReference type="GO" id="GO:0016616">
    <property type="term" value="F:oxidoreductase activity, acting on the CH-OH group of donors, NAD or NADP as acceptor"/>
    <property type="evidence" value="ECO:0007669"/>
    <property type="project" value="InterPro"/>
</dbReference>
<accession>A0A0B8MXE6</accession>
<evidence type="ECO:0000256" key="3">
    <source>
        <dbReference type="ARBA" id="ARBA00023002"/>
    </source>
</evidence>
<dbReference type="FunFam" id="3.40.50.720:FF:000009">
    <property type="entry name" value="Fatty oxidation complex, alpha subunit"/>
    <property type="match status" value="1"/>
</dbReference>
<dbReference type="InterPro" id="IPR008927">
    <property type="entry name" value="6-PGluconate_DH-like_C_sf"/>
</dbReference>
<dbReference type="InterPro" id="IPR006108">
    <property type="entry name" value="3HC_DH_C"/>
</dbReference>
<feature type="binding site" evidence="5">
    <location>
        <position position="123"/>
    </location>
    <ligand>
        <name>NAD(+)</name>
        <dbReference type="ChEBI" id="CHEBI:57540"/>
    </ligand>
</feature>
<dbReference type="Gene3D" id="1.10.1040.10">
    <property type="entry name" value="N-(1-d-carboxylethyl)-l-norvaline Dehydrogenase, domain 2"/>
    <property type="match status" value="1"/>
</dbReference>
<feature type="binding site" evidence="5">
    <location>
        <begin position="40"/>
        <end position="45"/>
    </location>
    <ligand>
        <name>NAD(+)</name>
        <dbReference type="ChEBI" id="CHEBI:57540"/>
    </ligand>
</feature>
<dbReference type="InterPro" id="IPR013328">
    <property type="entry name" value="6PGD_dom2"/>
</dbReference>
<evidence type="ECO:0000313" key="9">
    <source>
        <dbReference type="Proteomes" id="UP000053095"/>
    </source>
</evidence>
<feature type="binding site" evidence="5">
    <location>
        <position position="150"/>
    </location>
    <ligand>
        <name>NAD(+)</name>
        <dbReference type="ChEBI" id="CHEBI:57540"/>
    </ligand>
</feature>
<comment type="similarity">
    <text evidence="2">Belongs to the 3-hydroxyacyl-CoA dehydrogenase family.</text>
</comment>
<name>A0A0B8MXE6_TALPI</name>
<dbReference type="EMBL" id="DF933799">
    <property type="protein sequence ID" value="GAM33297.1"/>
    <property type="molecule type" value="Genomic_DNA"/>
</dbReference>
<evidence type="ECO:0000259" key="6">
    <source>
        <dbReference type="Pfam" id="PF00725"/>
    </source>
</evidence>
<gene>
    <name evidence="8" type="ORF">TCE0_003r00095</name>
</gene>
<feature type="site" description="Important for catalytic activity" evidence="4">
    <location>
        <position position="178"/>
    </location>
</feature>
<evidence type="ECO:0000259" key="7">
    <source>
        <dbReference type="Pfam" id="PF02737"/>
    </source>
</evidence>
<evidence type="ECO:0000256" key="5">
    <source>
        <dbReference type="PIRSR" id="PIRSR000105-2"/>
    </source>
</evidence>
<dbReference type="PIRSF" id="PIRSF000105">
    <property type="entry name" value="HCDH"/>
    <property type="match status" value="1"/>
</dbReference>
<dbReference type="PANTHER" id="PTHR48075:SF5">
    <property type="entry name" value="3-HYDROXYBUTYRYL-COA DEHYDROGENASE"/>
    <property type="match status" value="1"/>
</dbReference>
<feature type="domain" description="3-hydroxyacyl-CoA dehydrogenase C-terminal" evidence="6">
    <location>
        <begin position="224"/>
        <end position="320"/>
    </location>
</feature>
<evidence type="ECO:0000313" key="8">
    <source>
        <dbReference type="EMBL" id="GAM33297.1"/>
    </source>
</evidence>
<dbReference type="GO" id="GO:0006631">
    <property type="term" value="P:fatty acid metabolic process"/>
    <property type="evidence" value="ECO:0007669"/>
    <property type="project" value="InterPro"/>
</dbReference>
<comment type="pathway">
    <text evidence="1">Lipid metabolism; fatty acid beta-oxidation.</text>
</comment>
<feature type="binding site" evidence="5">
    <location>
        <position position="312"/>
    </location>
    <ligand>
        <name>NAD(+)</name>
        <dbReference type="ChEBI" id="CHEBI:57540"/>
    </ligand>
</feature>
<feature type="binding site" evidence="5">
    <location>
        <position position="181"/>
    </location>
    <ligand>
        <name>NAD(+)</name>
        <dbReference type="ChEBI" id="CHEBI:57540"/>
    </ligand>
</feature>
<evidence type="ECO:0000256" key="4">
    <source>
        <dbReference type="PIRSR" id="PIRSR000105-1"/>
    </source>
</evidence>
<feature type="binding site" evidence="5">
    <location>
        <position position="128"/>
    </location>
    <ligand>
        <name>NAD(+)</name>
        <dbReference type="ChEBI" id="CHEBI:57540"/>
    </ligand>
</feature>
<keyword evidence="3" id="KW-0560">Oxidoreductase</keyword>
<sequence length="320" mass="34386">MLFTAIRQGARRQALNATRSFSSSTNKLAAAEVKKLGVIGAGQMGLGIALVAAQKAEVPVVLIDNSEAGLQKGLKFADKLLEKDVAKERITRETADLVRSRLIPSTKLSDLSDVDFVIEAVPEIPDLKTSIFSQLAEIAPKHAILATNTSSISITKIAAATTKDTTDLQAPSRVVSTHFMNPVPVQKGVEIISGLQTSPETLETALDFVKRMGKIPAVSADAPGFLANRILMPYINEAIICLETGVGRKEDIDNIMKYGTNVPMGPLTLADFIGLDTCLAIMNVLHTETGDSKYRPSVLLKKMVDAGWLGKKSGKGFYDY</sequence>
<evidence type="ECO:0008006" key="10">
    <source>
        <dbReference type="Google" id="ProtNLM"/>
    </source>
</evidence>
<dbReference type="InterPro" id="IPR006176">
    <property type="entry name" value="3-OHacyl-CoA_DH_NAD-bd"/>
</dbReference>
<dbReference type="Proteomes" id="UP000053095">
    <property type="component" value="Unassembled WGS sequence"/>
</dbReference>